<organism evidence="7 8">
    <name type="scientific">Ichthyophthirius multifiliis</name>
    <name type="common">White spot disease agent</name>
    <name type="synonym">Ich</name>
    <dbReference type="NCBI Taxonomy" id="5932"/>
    <lineage>
        <taxon>Eukaryota</taxon>
        <taxon>Sar</taxon>
        <taxon>Alveolata</taxon>
        <taxon>Ciliophora</taxon>
        <taxon>Intramacronucleata</taxon>
        <taxon>Oligohymenophorea</taxon>
        <taxon>Hymenostomatida</taxon>
        <taxon>Ophryoglenina</taxon>
        <taxon>Ichthyophthirius</taxon>
    </lineage>
</organism>
<evidence type="ECO:0000256" key="2">
    <source>
        <dbReference type="ARBA" id="ARBA00005975"/>
    </source>
</evidence>
<evidence type="ECO:0000256" key="3">
    <source>
        <dbReference type="ARBA" id="ARBA00022723"/>
    </source>
</evidence>
<dbReference type="InParanoid" id="G0R622"/>
<evidence type="ECO:0000256" key="5">
    <source>
        <dbReference type="ARBA" id="ARBA00023136"/>
    </source>
</evidence>
<keyword evidence="7" id="KW-0378">Hydrolase</keyword>
<dbReference type="STRING" id="857967.G0R622"/>
<dbReference type="InterPro" id="IPR006629">
    <property type="entry name" value="LITAF"/>
</dbReference>
<comment type="similarity">
    <text evidence="2">Belongs to the CDIP1/LITAF family.</text>
</comment>
<keyword evidence="4" id="KW-0862">Zinc</keyword>
<dbReference type="GO" id="GO:0016020">
    <property type="term" value="C:membrane"/>
    <property type="evidence" value="ECO:0007669"/>
    <property type="project" value="UniProtKB-SubCell"/>
</dbReference>
<dbReference type="Pfam" id="PF10601">
    <property type="entry name" value="zf-LITAF-like"/>
    <property type="match status" value="1"/>
</dbReference>
<name>G0R622_ICHMU</name>
<dbReference type="EC" id="3.1.13.4" evidence="7"/>
<protein>
    <submittedName>
        <fullName evidence="7">LPS-induced TNF-alpha factor, putative</fullName>
        <ecNumber evidence="7">3.1.13.4</ecNumber>
    </submittedName>
</protein>
<dbReference type="OMA" id="RANADGC"/>
<dbReference type="PANTHER" id="PTHR23292">
    <property type="entry name" value="LIPOPOLYSACCHARIDE-INDUCED TUMOR NECROSIS FACTOR-ALPHA FACTOR"/>
    <property type="match status" value="1"/>
</dbReference>
<feature type="domain" description="LITAF" evidence="6">
    <location>
        <begin position="114"/>
        <end position="196"/>
    </location>
</feature>
<keyword evidence="3" id="KW-0479">Metal-binding</keyword>
<dbReference type="GO" id="GO:0004535">
    <property type="term" value="F:poly(A)-specific ribonuclease activity"/>
    <property type="evidence" value="ECO:0007669"/>
    <property type="project" value="UniProtKB-EC"/>
</dbReference>
<accession>G0R622</accession>
<reference evidence="7 8" key="1">
    <citation type="submission" date="2011-07" db="EMBL/GenBank/DDBJ databases">
        <authorList>
            <person name="Coyne R."/>
            <person name="Brami D."/>
            <person name="Johnson J."/>
            <person name="Hostetler J."/>
            <person name="Hannick L."/>
            <person name="Clark T."/>
            <person name="Cassidy-Hanley D."/>
            <person name="Inman J."/>
        </authorList>
    </citation>
    <scope>NUCLEOTIDE SEQUENCE [LARGE SCALE GENOMIC DNA]</scope>
    <source>
        <strain evidence="7 8">G5</strain>
    </source>
</reference>
<dbReference type="Proteomes" id="UP000008983">
    <property type="component" value="Unassembled WGS sequence"/>
</dbReference>
<dbReference type="GeneID" id="14903134"/>
<dbReference type="PANTHER" id="PTHR23292:SF6">
    <property type="entry name" value="FI16602P1-RELATED"/>
    <property type="match status" value="1"/>
</dbReference>
<gene>
    <name evidence="7" type="ORF">IMG5_202050</name>
</gene>
<dbReference type="RefSeq" id="XP_004023972.1">
    <property type="nucleotide sequence ID" value="XM_004023923.1"/>
</dbReference>
<evidence type="ECO:0000256" key="1">
    <source>
        <dbReference type="ARBA" id="ARBA00004170"/>
    </source>
</evidence>
<keyword evidence="8" id="KW-1185">Reference proteome</keyword>
<evidence type="ECO:0000256" key="4">
    <source>
        <dbReference type="ARBA" id="ARBA00022833"/>
    </source>
</evidence>
<dbReference type="EMBL" id="GL984388">
    <property type="protein sequence ID" value="EGR27088.1"/>
    <property type="molecule type" value="Genomic_DNA"/>
</dbReference>
<dbReference type="eggNOG" id="ENOG502SCEM">
    <property type="taxonomic scope" value="Eukaryota"/>
</dbReference>
<dbReference type="SMART" id="SM00714">
    <property type="entry name" value="LITAF"/>
    <property type="match status" value="1"/>
</dbReference>
<dbReference type="OrthoDB" id="283454at2759"/>
<dbReference type="AlphaFoldDB" id="G0R622"/>
<dbReference type="GO" id="GO:0008270">
    <property type="term" value="F:zinc ion binding"/>
    <property type="evidence" value="ECO:0007669"/>
    <property type="project" value="TreeGrafter"/>
</dbReference>
<dbReference type="PROSITE" id="PS51837">
    <property type="entry name" value="LITAF"/>
    <property type="match status" value="1"/>
</dbReference>
<keyword evidence="5" id="KW-0472">Membrane</keyword>
<evidence type="ECO:0000313" key="7">
    <source>
        <dbReference type="EMBL" id="EGR27088.1"/>
    </source>
</evidence>
<evidence type="ECO:0000313" key="8">
    <source>
        <dbReference type="Proteomes" id="UP000008983"/>
    </source>
</evidence>
<proteinExistence type="inferred from homology"/>
<comment type="subcellular location">
    <subcellularLocation>
        <location evidence="1">Membrane</location>
        <topology evidence="1">Peripheral membrane protein</topology>
    </subcellularLocation>
</comment>
<sequence length="199" mass="22458">MNGFESTKLIRDFEEKNQYYGQQNKKTKLNKNMQQQQPQYYPAFQQQQPNQQYPTNYQQNQQGAYQMPQNLGMQNQNMQPPQGLPIVQGMPVAQVMPQNQGMQIQQGMPINLVANPNIQLPRTADNVGYPALIVCPGCNNQVTTITNAQVGDHTWICCIILCLTVGCCCIPFCVDDCQDKIHTCPSCGAYVGKKEYKIC</sequence>
<evidence type="ECO:0000259" key="6">
    <source>
        <dbReference type="PROSITE" id="PS51837"/>
    </source>
</evidence>
<dbReference type="InterPro" id="IPR037519">
    <property type="entry name" value="LITAF_fam"/>
</dbReference>